<evidence type="ECO:0000313" key="3">
    <source>
        <dbReference type="Proteomes" id="UP000030752"/>
    </source>
</evidence>
<feature type="compositionally biased region" description="Polar residues" evidence="1">
    <location>
        <begin position="40"/>
        <end position="49"/>
    </location>
</feature>
<feature type="compositionally biased region" description="Polar residues" evidence="1">
    <location>
        <begin position="123"/>
        <end position="138"/>
    </location>
</feature>
<feature type="region of interest" description="Disordered" evidence="1">
    <location>
        <begin position="1"/>
        <end position="81"/>
    </location>
</feature>
<dbReference type="GeneID" id="19974041"/>
<protein>
    <submittedName>
        <fullName evidence="2">Uncharacterized protein</fullName>
    </submittedName>
</protein>
<feature type="compositionally biased region" description="Low complexity" evidence="1">
    <location>
        <begin position="992"/>
        <end position="1001"/>
    </location>
</feature>
<organism evidence="2 3">
    <name type="scientific">Cyphellophora europaea (strain CBS 101466)</name>
    <name type="common">Phialophora europaea</name>
    <dbReference type="NCBI Taxonomy" id="1220924"/>
    <lineage>
        <taxon>Eukaryota</taxon>
        <taxon>Fungi</taxon>
        <taxon>Dikarya</taxon>
        <taxon>Ascomycota</taxon>
        <taxon>Pezizomycotina</taxon>
        <taxon>Eurotiomycetes</taxon>
        <taxon>Chaetothyriomycetidae</taxon>
        <taxon>Chaetothyriales</taxon>
        <taxon>Cyphellophoraceae</taxon>
        <taxon>Cyphellophora</taxon>
    </lineage>
</organism>
<feature type="compositionally biased region" description="Acidic residues" evidence="1">
    <location>
        <begin position="424"/>
        <end position="433"/>
    </location>
</feature>
<dbReference type="OrthoDB" id="5341904at2759"/>
<keyword evidence="3" id="KW-1185">Reference proteome</keyword>
<feature type="compositionally biased region" description="Pro residues" evidence="1">
    <location>
        <begin position="912"/>
        <end position="921"/>
    </location>
</feature>
<feature type="compositionally biased region" description="Polar residues" evidence="1">
    <location>
        <begin position="375"/>
        <end position="389"/>
    </location>
</feature>
<reference evidence="2 3" key="1">
    <citation type="submission" date="2013-03" db="EMBL/GenBank/DDBJ databases">
        <title>The Genome Sequence of Phialophora europaea CBS 101466.</title>
        <authorList>
            <consortium name="The Broad Institute Genomics Platform"/>
            <person name="Cuomo C."/>
            <person name="de Hoog S."/>
            <person name="Gorbushina A."/>
            <person name="Walker B."/>
            <person name="Young S.K."/>
            <person name="Zeng Q."/>
            <person name="Gargeya S."/>
            <person name="Fitzgerald M."/>
            <person name="Haas B."/>
            <person name="Abouelleil A."/>
            <person name="Allen A.W."/>
            <person name="Alvarado L."/>
            <person name="Arachchi H.M."/>
            <person name="Berlin A.M."/>
            <person name="Chapman S.B."/>
            <person name="Gainer-Dewar J."/>
            <person name="Goldberg J."/>
            <person name="Griggs A."/>
            <person name="Gujja S."/>
            <person name="Hansen M."/>
            <person name="Howarth C."/>
            <person name="Imamovic A."/>
            <person name="Ireland A."/>
            <person name="Larimer J."/>
            <person name="McCowan C."/>
            <person name="Murphy C."/>
            <person name="Pearson M."/>
            <person name="Poon T.W."/>
            <person name="Priest M."/>
            <person name="Roberts A."/>
            <person name="Saif S."/>
            <person name="Shea T."/>
            <person name="Sisk P."/>
            <person name="Sykes S."/>
            <person name="Wortman J."/>
            <person name="Nusbaum C."/>
            <person name="Birren B."/>
        </authorList>
    </citation>
    <scope>NUCLEOTIDE SEQUENCE [LARGE SCALE GENOMIC DNA]</scope>
    <source>
        <strain evidence="2 3">CBS 101466</strain>
    </source>
</reference>
<accession>W2RQR6</accession>
<dbReference type="InParanoid" id="W2RQR6"/>
<feature type="compositionally biased region" description="Low complexity" evidence="1">
    <location>
        <begin position="801"/>
        <end position="817"/>
    </location>
</feature>
<evidence type="ECO:0000256" key="1">
    <source>
        <dbReference type="SAM" id="MobiDB-lite"/>
    </source>
</evidence>
<feature type="compositionally biased region" description="Low complexity" evidence="1">
    <location>
        <begin position="396"/>
        <end position="413"/>
    </location>
</feature>
<sequence length="1212" mass="133857">MLSRRKSGFQADSAPTDADVAPSRPRNRLSKPPSMHHNLKSASNPSLQDPEQRKKTASAESLTTDDQAVKIAPSVGKHESAGSVSEIVSRFEAGHQSQAPNNSSQLSLLSILNKRNSLKASTPLNSLVSTRRPSLKTTNSKDRLSVLKNDSRTSLSPSPSVDDSTDKRNFSRRSSYVPGVATRKGSFVGAIKEEKEPSKSMEKHLALPAKPIQDDARSFDEGDDEDWFPPPQVARAETPQSLDYTHLGGLSLGSLQVVNGRASPTPSNMSKQLLMRRPMTRDTSSDYGDVEGGDQRSRGFLNGDSVYSTRNRYRDFSWQSNGSSRLHDEVPPIPGASDPTTFLASEYMAELPRNPYAARQMSFAQREEAFDVARSTSLKKSASTGSMRSYESLAAGSNRSSSPVPSIRSDSGSVLRTTTKRTEMEDELFEDEALGPSPTNDRETPESWHSWNPPTDPRNQSNQGFESALEYSRVEDVDDGSHRSQSIDIVIKDAQDTVSTSVEVRTTLLTPASIADLRTSENNGFESALEFQSPVQLEPLTEPRTEPDHANLHLLEPHKFFGKSDSGYSSNVSLRSVSGDKATARVSMEADRRSLVEKVFKPILKSRKTAPIVPTFENIRPPAVSARSSTISAPIVSSAENEHPKKAKKLTKRLPLLRQKQPIILQTIQSIDDLTIPPVPAEATANLKIRSQEVPELESTYKSMNHSRNRNSVSTLGIEEFLEVQEIRFPSPEPERPKQERRRSWFGRVKEDKPLLPSKRNSKRNSRDISGISEVHAMAIINGLDAGVSSIGGTPYDAIPSRRNSQLQQRQSSQTQRPNKLRHRSMMDAETAARFARQKSASIRERDAWKSRASSFDGREYATRAYRPNLVLNMPPMPIKPLLQNPHHVYTPAPTAAPPPPPTLDRLSAPERAPPPPPHSPRPSEVNHYDFEKYGNDDTAPAPPPHSPRPTEVNRQDYFAEPEEYDNDAPAPPPPSHSPRPMDVSDNGWASQAATWAAHRQQAADHYSPIEDEGDVYPTIPLRGKALYHPNTSSTSLDFDSHRCSSPRHHKHTSFNEDDYQRQPRGRTPSFEQPRYYDRGAALRSHPNTPARLRGASPTPQSRSRSRSPAHSRDNSRSTSERNSRSRSRDQPSQPGLAPFVDKAPRLPSPAFGRFSGGLGFGFDREFGGLGGSAGTRDGSENNKGGYKSLDVRFAHGLDLGDVPVSMVGIRG</sequence>
<feature type="compositionally biased region" description="Basic and acidic residues" evidence="1">
    <location>
        <begin position="139"/>
        <end position="151"/>
    </location>
</feature>
<dbReference type="EMBL" id="KB822722">
    <property type="protein sequence ID" value="ETN38665.1"/>
    <property type="molecule type" value="Genomic_DNA"/>
</dbReference>
<dbReference type="AlphaFoldDB" id="W2RQR6"/>
<dbReference type="RefSeq" id="XP_008719254.1">
    <property type="nucleotide sequence ID" value="XM_008721032.1"/>
</dbReference>
<name>W2RQR6_CYPE1</name>
<feature type="compositionally biased region" description="Polar residues" evidence="1">
    <location>
        <begin position="152"/>
        <end position="162"/>
    </location>
</feature>
<feature type="compositionally biased region" description="Basic and acidic residues" evidence="1">
    <location>
        <begin position="925"/>
        <end position="936"/>
    </location>
</feature>
<feature type="region of interest" description="Disordered" evidence="1">
    <location>
        <begin position="123"/>
        <end position="176"/>
    </location>
</feature>
<feature type="region of interest" description="Disordered" evidence="1">
    <location>
        <begin position="277"/>
        <end position="303"/>
    </location>
</feature>
<feature type="compositionally biased region" description="Polar residues" evidence="1">
    <location>
        <begin position="447"/>
        <end position="464"/>
    </location>
</feature>
<dbReference type="STRING" id="1220924.W2RQR6"/>
<dbReference type="eggNOG" id="ENOG502SWU4">
    <property type="taxonomic scope" value="Eukaryota"/>
</dbReference>
<dbReference type="HOGENOM" id="CLU_008716_0_0_1"/>
<dbReference type="Proteomes" id="UP000030752">
    <property type="component" value="Unassembled WGS sequence"/>
</dbReference>
<feature type="region of interest" description="Disordered" evidence="1">
    <location>
        <begin position="883"/>
        <end position="1149"/>
    </location>
</feature>
<feature type="compositionally biased region" description="Basic and acidic residues" evidence="1">
    <location>
        <begin position="1111"/>
        <end position="1130"/>
    </location>
</feature>
<feature type="region of interest" description="Disordered" evidence="1">
    <location>
        <begin position="795"/>
        <end position="825"/>
    </location>
</feature>
<feature type="region of interest" description="Disordered" evidence="1">
    <location>
        <begin position="375"/>
        <end position="464"/>
    </location>
</feature>
<gene>
    <name evidence="2" type="ORF">HMPREF1541_06702</name>
</gene>
<dbReference type="VEuPathDB" id="FungiDB:HMPREF1541_06702"/>
<evidence type="ECO:0000313" key="2">
    <source>
        <dbReference type="EMBL" id="ETN38665.1"/>
    </source>
</evidence>
<proteinExistence type="predicted"/>